<proteinExistence type="predicted"/>
<keyword evidence="1" id="KW-0732">Signal</keyword>
<name>A0ABW2JRY7_9ACTN</name>
<evidence type="ECO:0000313" key="3">
    <source>
        <dbReference type="Proteomes" id="UP001596523"/>
    </source>
</evidence>
<keyword evidence="3" id="KW-1185">Reference proteome</keyword>
<feature type="signal peptide" evidence="1">
    <location>
        <begin position="1"/>
        <end position="32"/>
    </location>
</feature>
<gene>
    <name evidence="2" type="ORF">ACFQVC_32670</name>
</gene>
<comment type="caution">
    <text evidence="2">The sequence shown here is derived from an EMBL/GenBank/DDBJ whole genome shotgun (WGS) entry which is preliminary data.</text>
</comment>
<reference evidence="3" key="1">
    <citation type="journal article" date="2019" name="Int. J. Syst. Evol. Microbiol.">
        <title>The Global Catalogue of Microorganisms (GCM) 10K type strain sequencing project: providing services to taxonomists for standard genome sequencing and annotation.</title>
        <authorList>
            <consortium name="The Broad Institute Genomics Platform"/>
            <consortium name="The Broad Institute Genome Sequencing Center for Infectious Disease"/>
            <person name="Wu L."/>
            <person name="Ma J."/>
        </authorList>
    </citation>
    <scope>NUCLEOTIDE SEQUENCE [LARGE SCALE GENOMIC DNA]</scope>
    <source>
        <strain evidence="3">SYNS20</strain>
    </source>
</reference>
<protein>
    <submittedName>
        <fullName evidence="2">Uncharacterized protein</fullName>
    </submittedName>
</protein>
<evidence type="ECO:0000313" key="2">
    <source>
        <dbReference type="EMBL" id="MFC7308949.1"/>
    </source>
</evidence>
<dbReference type="Proteomes" id="UP001596523">
    <property type="component" value="Unassembled WGS sequence"/>
</dbReference>
<dbReference type="EMBL" id="JBHTCF010000018">
    <property type="protein sequence ID" value="MFC7308949.1"/>
    <property type="molecule type" value="Genomic_DNA"/>
</dbReference>
<accession>A0ABW2JRY7</accession>
<sequence>MNPLKRATARTALGACAAATGILLFTASAAQAADPDPGLLDISVGVNVGGGNPGKIPCTYEEVVGGQVLLDNGYTTAELRTAYDAGDRLPVIEDSQLTEVIYQCADPQGTIIGREYCTIAVEVQDGTAPDRCIM</sequence>
<feature type="chain" id="PRO_5045732407" evidence="1">
    <location>
        <begin position="33"/>
        <end position="134"/>
    </location>
</feature>
<dbReference type="RefSeq" id="WP_381837410.1">
    <property type="nucleotide sequence ID" value="NZ_JBHTCF010000018.1"/>
</dbReference>
<organism evidence="2 3">
    <name type="scientific">Streptomyces monticola</name>
    <dbReference type="NCBI Taxonomy" id="2666263"/>
    <lineage>
        <taxon>Bacteria</taxon>
        <taxon>Bacillati</taxon>
        <taxon>Actinomycetota</taxon>
        <taxon>Actinomycetes</taxon>
        <taxon>Kitasatosporales</taxon>
        <taxon>Streptomycetaceae</taxon>
        <taxon>Streptomyces</taxon>
    </lineage>
</organism>
<evidence type="ECO:0000256" key="1">
    <source>
        <dbReference type="SAM" id="SignalP"/>
    </source>
</evidence>